<name>A0A9D4U2A9_ADICA</name>
<dbReference type="OrthoDB" id="185373at2759"/>
<accession>A0A9D4U2A9</accession>
<dbReference type="EMBL" id="JABFUD020000024">
    <property type="protein sequence ID" value="KAI5060118.1"/>
    <property type="molecule type" value="Genomic_DNA"/>
</dbReference>
<comment type="caution">
    <text evidence="1">The sequence shown here is derived from an EMBL/GenBank/DDBJ whole genome shotgun (WGS) entry which is preliminary data.</text>
</comment>
<evidence type="ECO:0000313" key="1">
    <source>
        <dbReference type="EMBL" id="KAI5060118.1"/>
    </source>
</evidence>
<keyword evidence="2" id="KW-1185">Reference proteome</keyword>
<dbReference type="Proteomes" id="UP000886520">
    <property type="component" value="Chromosome 24"/>
</dbReference>
<proteinExistence type="predicted"/>
<dbReference type="AlphaFoldDB" id="A0A9D4U2A9"/>
<organism evidence="1 2">
    <name type="scientific">Adiantum capillus-veneris</name>
    <name type="common">Maidenhair fern</name>
    <dbReference type="NCBI Taxonomy" id="13818"/>
    <lineage>
        <taxon>Eukaryota</taxon>
        <taxon>Viridiplantae</taxon>
        <taxon>Streptophyta</taxon>
        <taxon>Embryophyta</taxon>
        <taxon>Tracheophyta</taxon>
        <taxon>Polypodiopsida</taxon>
        <taxon>Polypodiidae</taxon>
        <taxon>Polypodiales</taxon>
        <taxon>Pteridineae</taxon>
        <taxon>Pteridaceae</taxon>
        <taxon>Vittarioideae</taxon>
        <taxon>Adiantum</taxon>
    </lineage>
</organism>
<sequence length="158" mass="18010">MGDDCRIYLVRAGLEVMEFEVEQHGTRCTVVHCNASYRDNYVVSCYFSTFKVSDNSIWSRNAFRNLVDLLGSSSAAHQQQKQAKEKTLGKEKTMLRGLPGFHGSERPAVADIHILCHVFKHIPWSPSVELHLRRRNFGLTTHQFWQTSTAGVAYPRQA</sequence>
<reference evidence="1" key="1">
    <citation type="submission" date="2021-01" db="EMBL/GenBank/DDBJ databases">
        <title>Adiantum capillus-veneris genome.</title>
        <authorList>
            <person name="Fang Y."/>
            <person name="Liao Q."/>
        </authorList>
    </citation>
    <scope>NUCLEOTIDE SEQUENCE</scope>
    <source>
        <strain evidence="1">H3</strain>
        <tissue evidence="1">Leaf</tissue>
    </source>
</reference>
<gene>
    <name evidence="1" type="ORF">GOP47_0024538</name>
</gene>
<protein>
    <submittedName>
        <fullName evidence="1">Uncharacterized protein</fullName>
    </submittedName>
</protein>
<evidence type="ECO:0000313" key="2">
    <source>
        <dbReference type="Proteomes" id="UP000886520"/>
    </source>
</evidence>